<evidence type="ECO:0000256" key="1">
    <source>
        <dbReference type="ARBA" id="ARBA00004889"/>
    </source>
</evidence>
<protein>
    <recommendedName>
        <fullName evidence="2 7">Orotate phosphoribosyltransferase</fullName>
        <shortName evidence="7">OPRT</shortName>
        <shortName evidence="7">OPRTase</shortName>
        <ecNumber evidence="2 7">2.4.2.10</ecNumber>
    </recommendedName>
</protein>
<dbReference type="HAMAP" id="MF_01208">
    <property type="entry name" value="PyrE"/>
    <property type="match status" value="1"/>
</dbReference>
<evidence type="ECO:0000256" key="3">
    <source>
        <dbReference type="ARBA" id="ARBA00022676"/>
    </source>
</evidence>
<evidence type="ECO:0000256" key="4">
    <source>
        <dbReference type="ARBA" id="ARBA00022679"/>
    </source>
</evidence>
<dbReference type="GO" id="GO:0016757">
    <property type="term" value="F:glycosyltransferase activity"/>
    <property type="evidence" value="ECO:0007669"/>
    <property type="project" value="UniProtKB-KW"/>
</dbReference>
<evidence type="ECO:0000256" key="7">
    <source>
        <dbReference type="HAMAP-Rule" id="MF_01208"/>
    </source>
</evidence>
<dbReference type="EMBL" id="FSQZ01000001">
    <property type="protein sequence ID" value="SIN63795.1"/>
    <property type="molecule type" value="Genomic_DNA"/>
</dbReference>
<dbReference type="Proteomes" id="UP000185093">
    <property type="component" value="Unassembled WGS sequence"/>
</dbReference>
<keyword evidence="6 7" id="KW-0665">Pyrimidine biosynthesis</keyword>
<keyword evidence="5 7" id="KW-0460">Magnesium</keyword>
<evidence type="ECO:0000313" key="10">
    <source>
        <dbReference type="Proteomes" id="UP000185093"/>
    </source>
</evidence>
<keyword evidence="10" id="KW-1185">Reference proteome</keyword>
<dbReference type="Pfam" id="PF00156">
    <property type="entry name" value="Pribosyltran"/>
    <property type="match status" value="1"/>
</dbReference>
<feature type="domain" description="Phosphoribosyltransferase" evidence="8">
    <location>
        <begin position="65"/>
        <end position="151"/>
    </location>
</feature>
<comment type="pathway">
    <text evidence="1 7">Pyrimidine metabolism; UMP biosynthesis via de novo pathway; UMP from orotate: step 1/2.</text>
</comment>
<dbReference type="PANTHER" id="PTHR19278:SF9">
    <property type="entry name" value="URIDINE 5'-MONOPHOSPHATE SYNTHASE"/>
    <property type="match status" value="1"/>
</dbReference>
<comment type="function">
    <text evidence="7">Catalyzes the transfer of a ribosyl phosphate group from 5-phosphoribose 1-diphosphate to orotate, leading to the formation of orotidine monophosphate (OMP).</text>
</comment>
<feature type="binding site" description="in other chain" evidence="7">
    <location>
        <begin position="117"/>
        <end position="125"/>
    </location>
    <ligand>
        <name>5-phospho-alpha-D-ribose 1-diphosphate</name>
        <dbReference type="ChEBI" id="CHEBI:58017"/>
        <note>ligand shared between dimeric partners</note>
    </ligand>
</feature>
<dbReference type="NCBIfam" id="TIGR01367">
    <property type="entry name" value="pyrE_Therm"/>
    <property type="match status" value="1"/>
</dbReference>
<dbReference type="Gene3D" id="3.40.50.2020">
    <property type="match status" value="1"/>
</dbReference>
<comment type="cofactor">
    <cofactor evidence="7">
        <name>Mg(2+)</name>
        <dbReference type="ChEBI" id="CHEBI:18420"/>
    </cofactor>
</comment>
<evidence type="ECO:0000313" key="9">
    <source>
        <dbReference type="EMBL" id="SIN63795.1"/>
    </source>
</evidence>
<comment type="caution">
    <text evidence="9">The sequence shown here is derived from an EMBL/GenBank/DDBJ whole genome shotgun (WGS) entry which is preliminary data.</text>
</comment>
<comment type="similarity">
    <text evidence="7">Belongs to the purine/pyrimidine phosphoribosyltransferase family. PyrE subfamily.</text>
</comment>
<comment type="subunit">
    <text evidence="7">Homodimer.</text>
</comment>
<dbReference type="EC" id="2.4.2.10" evidence="2 7"/>
<dbReference type="CDD" id="cd06223">
    <property type="entry name" value="PRTases_typeI"/>
    <property type="match status" value="1"/>
</dbReference>
<gene>
    <name evidence="7" type="primary">pyrE</name>
    <name evidence="9" type="ORF">SAMN05444368_0476</name>
</gene>
<dbReference type="InterPro" id="IPR029057">
    <property type="entry name" value="PRTase-like"/>
</dbReference>
<accession>A0ABY1JBN6</accession>
<keyword evidence="3 7" id="KW-0328">Glycosyltransferase</keyword>
<sequence length="195" mass="21099">MDEMDIRGKLMEMLTDSGALLEGHFLLTSGLHSGHYLQCALLLRFPWYASFAGEELAKLIKPLGPEIIASPALGGIIIGHEVARALGVPFIFCEREDGRMKLRRFPTPEGMKFAVIEDVVTTGGSVAEVGELLKSMGGIWVASGCIVDRSGQNGFAKLPGELLSLAKMSFPVYRPDECPLCGRGLPLVKPGSRKR</sequence>
<evidence type="ECO:0000259" key="8">
    <source>
        <dbReference type="Pfam" id="PF00156"/>
    </source>
</evidence>
<evidence type="ECO:0000256" key="2">
    <source>
        <dbReference type="ARBA" id="ARBA00011971"/>
    </source>
</evidence>
<keyword evidence="4 7" id="KW-0808">Transferase</keyword>
<evidence type="ECO:0000256" key="5">
    <source>
        <dbReference type="ARBA" id="ARBA00022842"/>
    </source>
</evidence>
<name>A0ABY1JBN6_9BACT</name>
<evidence type="ECO:0000256" key="6">
    <source>
        <dbReference type="ARBA" id="ARBA00022975"/>
    </source>
</evidence>
<feature type="binding site" evidence="7">
    <location>
        <position position="121"/>
    </location>
    <ligand>
        <name>orotate</name>
        <dbReference type="ChEBI" id="CHEBI:30839"/>
    </ligand>
</feature>
<dbReference type="InterPro" id="IPR006273">
    <property type="entry name" value="Orotate_PRibTrfase_bac"/>
</dbReference>
<dbReference type="InterPro" id="IPR000836">
    <property type="entry name" value="PRTase_dom"/>
</dbReference>
<reference evidence="9 10" key="1">
    <citation type="submission" date="2016-11" db="EMBL/GenBank/DDBJ databases">
        <authorList>
            <person name="Varghese N."/>
            <person name="Submissions S."/>
        </authorList>
    </citation>
    <scope>NUCLEOTIDE SEQUENCE [LARGE SCALE GENOMIC DNA]</scope>
    <source>
        <strain evidence="9 10">DSM 20664</strain>
    </source>
</reference>
<dbReference type="SUPFAM" id="SSF53271">
    <property type="entry name" value="PRTase-like"/>
    <property type="match status" value="1"/>
</dbReference>
<dbReference type="InterPro" id="IPR023031">
    <property type="entry name" value="OPRT"/>
</dbReference>
<organism evidence="9 10">
    <name type="scientific">Acetomicrobium flavidum</name>
    <dbReference type="NCBI Taxonomy" id="49896"/>
    <lineage>
        <taxon>Bacteria</taxon>
        <taxon>Thermotogati</taxon>
        <taxon>Synergistota</taxon>
        <taxon>Synergistia</taxon>
        <taxon>Synergistales</taxon>
        <taxon>Acetomicrobiaceae</taxon>
        <taxon>Acetomicrobium</taxon>
    </lineage>
</organism>
<dbReference type="RefSeq" id="WP_074199149.1">
    <property type="nucleotide sequence ID" value="NZ_FSQZ01000001.1"/>
</dbReference>
<proteinExistence type="inferred from homology"/>
<feature type="binding site" evidence="7">
    <location>
        <position position="149"/>
    </location>
    <ligand>
        <name>orotate</name>
        <dbReference type="ChEBI" id="CHEBI:30839"/>
    </ligand>
</feature>
<comment type="caution">
    <text evidence="7">Lacks conserved residue(s) required for the propagation of feature annotation.</text>
</comment>
<comment type="catalytic activity">
    <reaction evidence="7">
        <text>orotidine 5'-phosphate + diphosphate = orotate + 5-phospho-alpha-D-ribose 1-diphosphate</text>
        <dbReference type="Rhea" id="RHEA:10380"/>
        <dbReference type="ChEBI" id="CHEBI:30839"/>
        <dbReference type="ChEBI" id="CHEBI:33019"/>
        <dbReference type="ChEBI" id="CHEBI:57538"/>
        <dbReference type="ChEBI" id="CHEBI:58017"/>
        <dbReference type="EC" id="2.4.2.10"/>
    </reaction>
</comment>
<dbReference type="PANTHER" id="PTHR19278">
    <property type="entry name" value="OROTATE PHOSPHORIBOSYLTRANSFERASE"/>
    <property type="match status" value="1"/>
</dbReference>